<evidence type="ECO:0000313" key="7">
    <source>
        <dbReference type="EMBL" id="OLU38846.1"/>
    </source>
</evidence>
<dbReference type="GO" id="GO:0006260">
    <property type="term" value="P:DNA replication"/>
    <property type="evidence" value="ECO:0007669"/>
    <property type="project" value="UniProtKB-KW"/>
</dbReference>
<evidence type="ECO:0000256" key="1">
    <source>
        <dbReference type="ARBA" id="ARBA00022705"/>
    </source>
</evidence>
<evidence type="ECO:0000256" key="5">
    <source>
        <dbReference type="ARBA" id="ARBA00022833"/>
    </source>
</evidence>
<dbReference type="InterPro" id="IPR001623">
    <property type="entry name" value="DnaJ_domain"/>
</dbReference>
<gene>
    <name evidence="7" type="ORF">BO222_07670</name>
</gene>
<dbReference type="EMBL" id="MPJW01000148">
    <property type="protein sequence ID" value="OLU38846.1"/>
    <property type="molecule type" value="Genomic_DNA"/>
</dbReference>
<protein>
    <recommendedName>
        <fullName evidence="6">J domain-containing protein</fullName>
    </recommendedName>
</protein>
<dbReference type="CDD" id="cd06257">
    <property type="entry name" value="DnaJ"/>
    <property type="match status" value="1"/>
</dbReference>
<keyword evidence="1" id="KW-0235">DNA replication</keyword>
<dbReference type="GeneID" id="82203059"/>
<dbReference type="InterPro" id="IPR002939">
    <property type="entry name" value="DnaJ_C"/>
</dbReference>
<dbReference type="Pfam" id="PF01556">
    <property type="entry name" value="DnaJ_C"/>
    <property type="match status" value="1"/>
</dbReference>
<evidence type="ECO:0000256" key="4">
    <source>
        <dbReference type="ARBA" id="ARBA00022771"/>
    </source>
</evidence>
<keyword evidence="4" id="KW-0863">Zinc-finger</keyword>
<dbReference type="SUPFAM" id="SSF49493">
    <property type="entry name" value="HSP40/DnaJ peptide-binding domain"/>
    <property type="match status" value="2"/>
</dbReference>
<evidence type="ECO:0000259" key="6">
    <source>
        <dbReference type="PROSITE" id="PS50076"/>
    </source>
</evidence>
<dbReference type="GO" id="GO:0005737">
    <property type="term" value="C:cytoplasm"/>
    <property type="evidence" value="ECO:0007669"/>
    <property type="project" value="TreeGrafter"/>
</dbReference>
<dbReference type="GO" id="GO:0042026">
    <property type="term" value="P:protein refolding"/>
    <property type="evidence" value="ECO:0007669"/>
    <property type="project" value="TreeGrafter"/>
</dbReference>
<comment type="caution">
    <text evidence="7">The sequence shown here is derived from an EMBL/GenBank/DDBJ whole genome shotgun (WGS) entry which is preliminary data.</text>
</comment>
<dbReference type="InterPro" id="IPR036869">
    <property type="entry name" value="J_dom_sf"/>
</dbReference>
<dbReference type="GO" id="GO:0051082">
    <property type="term" value="F:unfolded protein binding"/>
    <property type="evidence" value="ECO:0007669"/>
    <property type="project" value="InterPro"/>
</dbReference>
<feature type="domain" description="J" evidence="6">
    <location>
        <begin position="4"/>
        <end position="68"/>
    </location>
</feature>
<sequence length="315" mass="34439">MARGLYEILGVPENADEKAIKSAYKKLAKKYHPDLNKEPDAGEKMKEINKAYEVLKDPKKRALYDEYGEEAIKADFNEDVLNSYKYSWSNQGSNGPFGPGADWPFGFDDDFLGSMFGGGFGRSNGSSFHQNYQPRPTKGEDLNADISIDFMKAVKGGQETVSFMVSDGMGQAHPVTYDIQIPQGIKDGQKIRLAGKGAPGVNGGPDGDLLLKVNVRPDSTFTREGDDIQVTIPVDFTDALLGAEVDVPTLDGVVSMKIPAGTQPDQRFKLRGKGVKSSRGTGDEYAKIKVTLPKELSDEQKELIQKFKDSKNAAE</sequence>
<dbReference type="RefSeq" id="WP_075819890.1">
    <property type="nucleotide sequence ID" value="NZ_CAOUMU010000046.1"/>
</dbReference>
<keyword evidence="3" id="KW-0677">Repeat</keyword>
<dbReference type="PROSITE" id="PS50076">
    <property type="entry name" value="DNAJ_2"/>
    <property type="match status" value="1"/>
</dbReference>
<accession>A0A1U7NF98</accession>
<name>A0A1U7NF98_9FIRM</name>
<dbReference type="AlphaFoldDB" id="A0A1U7NF98"/>
<dbReference type="SMART" id="SM00271">
    <property type="entry name" value="DnaJ"/>
    <property type="match status" value="1"/>
</dbReference>
<dbReference type="Gene3D" id="1.10.287.110">
    <property type="entry name" value="DnaJ domain"/>
    <property type="match status" value="1"/>
</dbReference>
<dbReference type="Proteomes" id="UP000186341">
    <property type="component" value="Unassembled WGS sequence"/>
</dbReference>
<keyword evidence="8" id="KW-1185">Reference proteome</keyword>
<reference evidence="7 8" key="1">
    <citation type="submission" date="2016-11" db="EMBL/GenBank/DDBJ databases">
        <title>Description of two novel members of the family Erysipelotrichaceae: Ileibacterium lipovorans gen. nov., sp. nov. and Dubosiella newyorkensis, gen. nov., sp. nov.</title>
        <authorList>
            <person name="Cox L.M."/>
            <person name="Sohn J."/>
            <person name="Tyrrell K.L."/>
            <person name="Citron D.M."/>
            <person name="Lawson P.A."/>
            <person name="Patel N.B."/>
            <person name="Iizumi T."/>
            <person name="Perez-Perez G.I."/>
            <person name="Goldstein E.J."/>
            <person name="Blaser M.J."/>
        </authorList>
    </citation>
    <scope>NUCLEOTIDE SEQUENCE [LARGE SCALE GENOMIC DNA]</scope>
    <source>
        <strain evidence="7 8">NYU-BL-A3</strain>
    </source>
</reference>
<evidence type="ECO:0000313" key="8">
    <source>
        <dbReference type="Proteomes" id="UP000186341"/>
    </source>
</evidence>
<keyword evidence="2" id="KW-0479">Metal-binding</keyword>
<dbReference type="OrthoDB" id="9779889at2"/>
<organism evidence="7 8">
    <name type="scientific">Ileibacterium valens</name>
    <dbReference type="NCBI Taxonomy" id="1862668"/>
    <lineage>
        <taxon>Bacteria</taxon>
        <taxon>Bacillati</taxon>
        <taxon>Bacillota</taxon>
        <taxon>Erysipelotrichia</taxon>
        <taxon>Erysipelotrichales</taxon>
        <taxon>Erysipelotrichaceae</taxon>
        <taxon>Ileibacterium</taxon>
    </lineage>
</organism>
<proteinExistence type="predicted"/>
<dbReference type="CDD" id="cd10747">
    <property type="entry name" value="DnaJ_C"/>
    <property type="match status" value="1"/>
</dbReference>
<evidence type="ECO:0000256" key="3">
    <source>
        <dbReference type="ARBA" id="ARBA00022737"/>
    </source>
</evidence>
<dbReference type="SUPFAM" id="SSF46565">
    <property type="entry name" value="Chaperone J-domain"/>
    <property type="match status" value="1"/>
</dbReference>
<dbReference type="Pfam" id="PF00226">
    <property type="entry name" value="DnaJ"/>
    <property type="match status" value="1"/>
</dbReference>
<dbReference type="FunFam" id="2.60.260.20:FF:000005">
    <property type="entry name" value="Chaperone protein dnaJ 1, mitochondrial"/>
    <property type="match status" value="1"/>
</dbReference>
<keyword evidence="5" id="KW-0862">Zinc</keyword>
<evidence type="ECO:0000256" key="2">
    <source>
        <dbReference type="ARBA" id="ARBA00022723"/>
    </source>
</evidence>
<dbReference type="PANTHER" id="PTHR43096">
    <property type="entry name" value="DNAJ HOMOLOG 1, MITOCHONDRIAL-RELATED"/>
    <property type="match status" value="1"/>
</dbReference>
<dbReference type="Gene3D" id="2.60.260.20">
    <property type="entry name" value="Urease metallochaperone UreE, N-terminal domain"/>
    <property type="match status" value="2"/>
</dbReference>
<dbReference type="InterPro" id="IPR008971">
    <property type="entry name" value="HSP40/DnaJ_pept-bd"/>
</dbReference>
<dbReference type="PRINTS" id="PR00625">
    <property type="entry name" value="JDOMAIN"/>
</dbReference>
<dbReference type="GO" id="GO:0008270">
    <property type="term" value="F:zinc ion binding"/>
    <property type="evidence" value="ECO:0007669"/>
    <property type="project" value="UniProtKB-KW"/>
</dbReference>
<dbReference type="PANTHER" id="PTHR43096:SF10">
    <property type="entry name" value="CHAPERONE PROTEIN DNAJ A6, CHLOROPLASTIC"/>
    <property type="match status" value="1"/>
</dbReference>